<keyword evidence="2" id="KW-1185">Reference proteome</keyword>
<protein>
    <recommendedName>
        <fullName evidence="3">DUF4926 domain-containing protein</fullName>
    </recommendedName>
</protein>
<comment type="caution">
    <text evidence="1">The sequence shown here is derived from an EMBL/GenBank/DDBJ whole genome shotgun (WGS) entry which is preliminary data.</text>
</comment>
<proteinExistence type="predicted"/>
<sequence>MIEEFDKVILKENIDAAGLKVGDIGTVVMKHLGESGYEVEFTTLDGETIAIETLSSIQIRSVKKGEIAHVRKVQVISR</sequence>
<dbReference type="Pfam" id="PF16277">
    <property type="entry name" value="DUF4926"/>
    <property type="match status" value="1"/>
</dbReference>
<dbReference type="InterPro" id="IPR032568">
    <property type="entry name" value="DUF4926"/>
</dbReference>
<accession>A0ABX0UPC9</accession>
<evidence type="ECO:0008006" key="3">
    <source>
        <dbReference type="Google" id="ProtNLM"/>
    </source>
</evidence>
<dbReference type="Proteomes" id="UP001179181">
    <property type="component" value="Unassembled WGS sequence"/>
</dbReference>
<name>A0ABX0UPC9_9BACT</name>
<dbReference type="RefSeq" id="WP_167271668.1">
    <property type="nucleotide sequence ID" value="NZ_JAASQJ010000003.1"/>
</dbReference>
<evidence type="ECO:0000313" key="1">
    <source>
        <dbReference type="EMBL" id="NIJ53984.1"/>
    </source>
</evidence>
<gene>
    <name evidence="1" type="ORF">FHS68_003166</name>
</gene>
<organism evidence="1 2">
    <name type="scientific">Dyadobacter arcticus</name>
    <dbReference type="NCBI Taxonomy" id="1078754"/>
    <lineage>
        <taxon>Bacteria</taxon>
        <taxon>Pseudomonadati</taxon>
        <taxon>Bacteroidota</taxon>
        <taxon>Cytophagia</taxon>
        <taxon>Cytophagales</taxon>
        <taxon>Spirosomataceae</taxon>
        <taxon>Dyadobacter</taxon>
    </lineage>
</organism>
<reference evidence="1 2" key="1">
    <citation type="submission" date="2020-03" db="EMBL/GenBank/DDBJ databases">
        <title>Genomic Encyclopedia of Type Strains, Phase IV (KMG-IV): sequencing the most valuable type-strain genomes for metagenomic binning, comparative biology and taxonomic classification.</title>
        <authorList>
            <person name="Goeker M."/>
        </authorList>
    </citation>
    <scope>NUCLEOTIDE SEQUENCE [LARGE SCALE GENOMIC DNA]</scope>
    <source>
        <strain evidence="1 2">DSM 102865</strain>
    </source>
</reference>
<dbReference type="EMBL" id="JAASQJ010000003">
    <property type="protein sequence ID" value="NIJ53984.1"/>
    <property type="molecule type" value="Genomic_DNA"/>
</dbReference>
<evidence type="ECO:0000313" key="2">
    <source>
        <dbReference type="Proteomes" id="UP001179181"/>
    </source>
</evidence>